<feature type="domain" description="EF-hand" evidence="4">
    <location>
        <begin position="1351"/>
        <end position="1386"/>
    </location>
</feature>
<sequence>MALGTDRFSRGSKQHALRPSASVLDDIDDLYENNAFDDDNDNEDNNDTGVNASKRTSKPSTPGQTSRGTVKEKAATAASKPVSNKLEFNVWVARKDKYERIAAALLKLNTERAASEEHWLDVAVSLAATDCLLKTGKTDKCDCPGVCRDASHSVTKQRTRCQCPAKKCSLCKRCVNTTPGSITEKMISALSPYRLESSQSMLSVAELIVQASEGQCLAPGKPKITTAVLRMAQTVMNQCSILGNEDGTRIQRPCSCPVRSLGDLWVKWTTRFHTFSRVPLSKDDASKFSSGTRQMMEFNESNKTYYMTLKWHQAAKPQKGDTAKIAARRALTADQKRQNAFFLSLCKKYWMKAQHRVVEHLQEKMSEYDALPVEKKKKLPSGSEMELVVLNRLGVKRILKWVDDDQEEIDEKKHEEQKEKAEGGVIAHNAWVKRKDRLRIRMPESSSGDGPGTKAASHKKPGGSWKPPRFDFSAGKGVVRQNKIKVPSSTVELMKESGLKYVHAMNEGFQGRGGDLEKCKQLLVKKGHILRANFDGSGGDDGDNPFSKDRYFFEKEHNPTLKKKKESAKFRQEKSKESYDLWIAHKALKDKATRFLQHVPKPSNGNENSGKGDDNDDTIPASVRWEEVGKALKAVDRGLLDEWVKWSDGFRSTARCRMLWESFPPIACDVHCTSSAIRDVFLKLLHRKGINYKQAFLDHCDKKHKKLLARGDDGSLPEEMTDDELMERFASLNIKEFTKLLLDLGIVLQPEEAQRLIEYFDTNGDHLVSMKEFLDVVGEKRRAQCHGDTDILLKQVCMWETVCHECGMLNAFQLVIGNTKPGTNRMRSELPGHIKRREQSVRFDCDPECDMRDLKEKVPKQCAFATWSDVQATPFVKKLELWSAEHREQRVLQQLVTEGFPPNAPTLFRDDDEALDPTTQLLLRWHPPPVKGNNGAAFYILETIGAEGTPSFRLNEYREVYRDPKDYQDNNGVPRYHYVVSGLTPNTKYGFRIRALNGFGAGPYTFMYFFTAPCIPPAPLAIKVGANSIHLGWESSSYYRKQLRELRQVFEDTDVDGNGLISRDEFMEEIERRKPRLLAFLQKTNVANGSASGGKGVPLSIFDAIETDDNESISWEEFMRFFHGFLEDENKADAESSSTSSTSRPSTSSGSSKSLRDAATGASADRAQSKKSAQGVSQCRYILKQCTNEAEGEYVEIYRGTKSSFVVHGLASGSTYQFRVQAYNEENMFSLHSESVVVNTLLQTPAAPSVGDSSGSVTVSTVKLKWTSASARPCLSYEALQARSKQAILRKGGPSSDDQITRILKEWAQETSLDDGCVDFRAKFDRYDIDNSNFIELPEFKTLLEELGVPATEERLAAYLDEFDTDNDGKISFQEFTRWWNKTDVQYVLKRDHGRRDDSWTTTTTTSSLSSSTSTSKLLPPTTTSLSTNQMSVVSYRGKDTWTIVNGLEANAQYNFRLRVVSSHASSQLSDVVQVWTAPNAPSCAGIIAATSSTAQICWYPGVNGAYKCVVECRFIETLAAGGDVESLRRGSTSMKATGGGEWAKVYEGSESITTVSDLVPNTVYRVRVFALNRVGIRSDQSTVTQFCTQSKDEERVAGAILRPSNAAGHFTIECCDDGDIVLGDTILFSERIYRSESGKIVDEDSSARSKGTSMNANASIYSTGSVSARSLAGASSEPVGERTVAARVVGVKPHDRYGNVITMVVVWCTVQLYDDALAKSKTLSAAAAKALANKSLRTHASIHSTSHNVALSNPGYVLATDLKIARKERSLYRYDTFRKEWQDEQARHPSTWEK</sequence>
<dbReference type="SUPFAM" id="SSF47473">
    <property type="entry name" value="EF-hand"/>
    <property type="match status" value="2"/>
</dbReference>
<dbReference type="Gene3D" id="2.60.40.10">
    <property type="entry name" value="Immunoglobulins"/>
    <property type="match status" value="4"/>
</dbReference>
<dbReference type="SUPFAM" id="SSF49265">
    <property type="entry name" value="Fibronectin type III"/>
    <property type="match status" value="3"/>
</dbReference>
<feature type="domain" description="EF-hand" evidence="4">
    <location>
        <begin position="1315"/>
        <end position="1350"/>
    </location>
</feature>
<dbReference type="InterPro" id="IPR003961">
    <property type="entry name" value="FN3_dom"/>
</dbReference>
<reference evidence="6" key="3">
    <citation type="submission" date="2015-02" db="UniProtKB">
        <authorList>
            <consortium name="EnsemblProtists"/>
        </authorList>
    </citation>
    <scope>IDENTIFICATION</scope>
    <source>
        <strain evidence="6">DAOM BR144</strain>
    </source>
</reference>
<dbReference type="PROSITE" id="PS50222">
    <property type="entry name" value="EF_HAND_2"/>
    <property type="match status" value="4"/>
</dbReference>
<keyword evidence="1" id="KW-0677">Repeat</keyword>
<evidence type="ECO:0000256" key="3">
    <source>
        <dbReference type="SAM" id="MobiDB-lite"/>
    </source>
</evidence>
<dbReference type="InterPro" id="IPR013783">
    <property type="entry name" value="Ig-like_fold"/>
</dbReference>
<reference evidence="7" key="1">
    <citation type="journal article" date="2010" name="Genome Biol.">
        <title>Genome sequence of the necrotrophic plant pathogen Pythium ultimum reveals original pathogenicity mechanisms and effector repertoire.</title>
        <authorList>
            <person name="Levesque C.A."/>
            <person name="Brouwer H."/>
            <person name="Cano L."/>
            <person name="Hamilton J.P."/>
            <person name="Holt C."/>
            <person name="Huitema E."/>
            <person name="Raffaele S."/>
            <person name="Robideau G.P."/>
            <person name="Thines M."/>
            <person name="Win J."/>
            <person name="Zerillo M.M."/>
            <person name="Beakes G.W."/>
            <person name="Boore J.L."/>
            <person name="Busam D."/>
            <person name="Dumas B."/>
            <person name="Ferriera S."/>
            <person name="Fuerstenberg S.I."/>
            <person name="Gachon C.M."/>
            <person name="Gaulin E."/>
            <person name="Govers F."/>
            <person name="Grenville-Briggs L."/>
            <person name="Horner N."/>
            <person name="Hostetler J."/>
            <person name="Jiang R.H."/>
            <person name="Johnson J."/>
            <person name="Krajaejun T."/>
            <person name="Lin H."/>
            <person name="Meijer H.J."/>
            <person name="Moore B."/>
            <person name="Morris P."/>
            <person name="Phuntmart V."/>
            <person name="Puiu D."/>
            <person name="Shetty J."/>
            <person name="Stajich J.E."/>
            <person name="Tripathy S."/>
            <person name="Wawra S."/>
            <person name="van West P."/>
            <person name="Whitty B.R."/>
            <person name="Coutinho P.M."/>
            <person name="Henrissat B."/>
            <person name="Martin F."/>
            <person name="Thomas P.D."/>
            <person name="Tyler B.M."/>
            <person name="De Vries R.P."/>
            <person name="Kamoun S."/>
            <person name="Yandell M."/>
            <person name="Tisserat N."/>
            <person name="Buell C.R."/>
        </authorList>
    </citation>
    <scope>NUCLEOTIDE SEQUENCE</scope>
    <source>
        <strain evidence="7">DAOM:BR144</strain>
    </source>
</reference>
<dbReference type="SMART" id="SM00054">
    <property type="entry name" value="EFh"/>
    <property type="match status" value="5"/>
</dbReference>
<dbReference type="PANTHER" id="PTHR13817">
    <property type="entry name" value="TITIN"/>
    <property type="match status" value="1"/>
</dbReference>
<feature type="region of interest" description="Disordered" evidence="3">
    <location>
        <begin position="598"/>
        <end position="617"/>
    </location>
</feature>
<feature type="domain" description="Fibronectin type-III" evidence="5">
    <location>
        <begin position="901"/>
        <end position="1018"/>
    </location>
</feature>
<dbReference type="VEuPathDB" id="FungiDB:PYU1_G012178"/>
<proteinExistence type="predicted"/>
<feature type="region of interest" description="Disordered" evidence="3">
    <location>
        <begin position="1396"/>
        <end position="1425"/>
    </location>
</feature>
<keyword evidence="7" id="KW-1185">Reference proteome</keyword>
<feature type="domain" description="Fibronectin type-III" evidence="5">
    <location>
        <begin position="1478"/>
        <end position="1592"/>
    </location>
</feature>
<feature type="region of interest" description="Disordered" evidence="3">
    <location>
        <begin position="442"/>
        <end position="472"/>
    </location>
</feature>
<evidence type="ECO:0000256" key="2">
    <source>
        <dbReference type="ARBA" id="ARBA00022837"/>
    </source>
</evidence>
<dbReference type="EMBL" id="GL376601">
    <property type="status" value="NOT_ANNOTATED_CDS"/>
    <property type="molecule type" value="Genomic_DNA"/>
</dbReference>
<dbReference type="PROSITE" id="PS50853">
    <property type="entry name" value="FN3"/>
    <property type="match status" value="3"/>
</dbReference>
<dbReference type="PROSITE" id="PS00018">
    <property type="entry name" value="EF_HAND_1"/>
    <property type="match status" value="4"/>
</dbReference>
<feature type="compositionally biased region" description="Low complexity" evidence="3">
    <location>
        <begin position="1136"/>
        <end position="1153"/>
    </location>
</feature>
<dbReference type="InterPro" id="IPR050964">
    <property type="entry name" value="Striated_Muscle_Regulatory"/>
</dbReference>
<dbReference type="InterPro" id="IPR018247">
    <property type="entry name" value="EF_Hand_1_Ca_BS"/>
</dbReference>
<dbReference type="SMART" id="SM00060">
    <property type="entry name" value="FN3"/>
    <property type="match status" value="4"/>
</dbReference>
<dbReference type="eggNOG" id="ENOG502RG9Y">
    <property type="taxonomic scope" value="Eukaryota"/>
</dbReference>
<dbReference type="PANTHER" id="PTHR13817:SF173">
    <property type="entry name" value="FRAZZLED"/>
    <property type="match status" value="1"/>
</dbReference>
<protein>
    <submittedName>
        <fullName evidence="6">Uncharacterized protein</fullName>
    </submittedName>
</protein>
<name>K3X4Q5_GLOUD</name>
<dbReference type="Pfam" id="PF13202">
    <property type="entry name" value="EF-hand_5"/>
    <property type="match status" value="1"/>
</dbReference>
<dbReference type="STRING" id="431595.K3X4Q5"/>
<feature type="region of interest" description="Disordered" evidence="3">
    <location>
        <begin position="1"/>
        <end position="78"/>
    </location>
</feature>
<evidence type="ECO:0000313" key="7">
    <source>
        <dbReference type="Proteomes" id="UP000019132"/>
    </source>
</evidence>
<reference evidence="7" key="2">
    <citation type="submission" date="2010-04" db="EMBL/GenBank/DDBJ databases">
        <authorList>
            <person name="Buell R."/>
            <person name="Hamilton J."/>
            <person name="Hostetler J."/>
        </authorList>
    </citation>
    <scope>NUCLEOTIDE SEQUENCE [LARGE SCALE GENOMIC DNA]</scope>
    <source>
        <strain evidence="7">DAOM:BR144</strain>
    </source>
</reference>
<keyword evidence="2" id="KW-0106">Calcium</keyword>
<evidence type="ECO:0000256" key="1">
    <source>
        <dbReference type="ARBA" id="ARBA00022737"/>
    </source>
</evidence>
<dbReference type="Proteomes" id="UP000019132">
    <property type="component" value="Unassembled WGS sequence"/>
</dbReference>
<dbReference type="InterPro" id="IPR011992">
    <property type="entry name" value="EF-hand-dom_pair"/>
</dbReference>
<feature type="compositionally biased region" description="Polar residues" evidence="3">
    <location>
        <begin position="48"/>
        <end position="68"/>
    </location>
</feature>
<dbReference type="Pfam" id="PF00041">
    <property type="entry name" value="fn3"/>
    <property type="match status" value="1"/>
</dbReference>
<dbReference type="OMA" id="WVARKDK"/>
<organism evidence="6 7">
    <name type="scientific">Globisporangium ultimum (strain ATCC 200006 / CBS 805.95 / DAOM BR144)</name>
    <name type="common">Pythium ultimum</name>
    <dbReference type="NCBI Taxonomy" id="431595"/>
    <lineage>
        <taxon>Eukaryota</taxon>
        <taxon>Sar</taxon>
        <taxon>Stramenopiles</taxon>
        <taxon>Oomycota</taxon>
        <taxon>Peronosporomycetes</taxon>
        <taxon>Pythiales</taxon>
        <taxon>Pythiaceae</taxon>
        <taxon>Globisporangium</taxon>
    </lineage>
</organism>
<feature type="compositionally biased region" description="Acidic residues" evidence="3">
    <location>
        <begin position="25"/>
        <end position="46"/>
    </location>
</feature>
<dbReference type="HOGENOM" id="CLU_242416_0_0_1"/>
<dbReference type="InterPro" id="IPR036116">
    <property type="entry name" value="FN3_sf"/>
</dbReference>
<feature type="domain" description="EF-hand" evidence="4">
    <location>
        <begin position="1041"/>
        <end position="1076"/>
    </location>
</feature>
<dbReference type="Gene3D" id="1.10.238.10">
    <property type="entry name" value="EF-hand"/>
    <property type="match status" value="3"/>
</dbReference>
<feature type="compositionally biased region" description="Low complexity" evidence="3">
    <location>
        <begin position="1401"/>
        <end position="1425"/>
    </location>
</feature>
<dbReference type="CDD" id="cd00051">
    <property type="entry name" value="EFh"/>
    <property type="match status" value="1"/>
</dbReference>
<dbReference type="EnsemblProtists" id="PYU1_T012204">
    <property type="protein sequence ID" value="PYU1_T012204"/>
    <property type="gene ID" value="PYU1_G012178"/>
</dbReference>
<dbReference type="InParanoid" id="K3X4Q5"/>
<evidence type="ECO:0000259" key="4">
    <source>
        <dbReference type="PROSITE" id="PS50222"/>
    </source>
</evidence>
<accession>K3X4Q5</accession>
<dbReference type="InterPro" id="IPR002048">
    <property type="entry name" value="EF_hand_dom"/>
</dbReference>
<dbReference type="GO" id="GO:0005509">
    <property type="term" value="F:calcium ion binding"/>
    <property type="evidence" value="ECO:0007669"/>
    <property type="project" value="InterPro"/>
</dbReference>
<evidence type="ECO:0000259" key="5">
    <source>
        <dbReference type="PROSITE" id="PS50853"/>
    </source>
</evidence>
<feature type="domain" description="Fibronectin type-III" evidence="5">
    <location>
        <begin position="1141"/>
        <end position="1243"/>
    </location>
</feature>
<feature type="region of interest" description="Disordered" evidence="3">
    <location>
        <begin position="1132"/>
        <end position="1169"/>
    </location>
</feature>
<dbReference type="CDD" id="cd00063">
    <property type="entry name" value="FN3"/>
    <property type="match status" value="4"/>
</dbReference>
<dbReference type="Pfam" id="PF13499">
    <property type="entry name" value="EF-hand_7"/>
    <property type="match status" value="1"/>
</dbReference>
<evidence type="ECO:0000313" key="6">
    <source>
        <dbReference type="EnsemblProtists" id="PYU1_T012204"/>
    </source>
</evidence>
<feature type="domain" description="EF-hand" evidence="4">
    <location>
        <begin position="748"/>
        <end position="783"/>
    </location>
</feature>